<protein>
    <recommendedName>
        <fullName evidence="3">Outer membrane protein beta-barrel domain-containing protein</fullName>
    </recommendedName>
</protein>
<evidence type="ECO:0008006" key="3">
    <source>
        <dbReference type="Google" id="ProtNLM"/>
    </source>
</evidence>
<evidence type="ECO:0000313" key="1">
    <source>
        <dbReference type="EMBL" id="MDI9861602.1"/>
    </source>
</evidence>
<reference evidence="1 2" key="1">
    <citation type="submission" date="2023-05" db="EMBL/GenBank/DDBJ databases">
        <title>Novel species of genus Flectobacillus isolated from stream in China.</title>
        <authorList>
            <person name="Lu H."/>
        </authorList>
    </citation>
    <scope>NUCLEOTIDE SEQUENCE [LARGE SCALE GENOMIC DNA]</scope>
    <source>
        <strain evidence="1 2">KCTC 42575</strain>
    </source>
</reference>
<gene>
    <name evidence="1" type="ORF">QM524_20445</name>
</gene>
<comment type="caution">
    <text evidence="1">The sequence shown here is derived from an EMBL/GenBank/DDBJ whole genome shotgun (WGS) entry which is preliminary data.</text>
</comment>
<dbReference type="EMBL" id="JASHIF010000021">
    <property type="protein sequence ID" value="MDI9861602.1"/>
    <property type="molecule type" value="Genomic_DNA"/>
</dbReference>
<evidence type="ECO:0000313" key="2">
    <source>
        <dbReference type="Proteomes" id="UP001236507"/>
    </source>
</evidence>
<accession>A0ABT6YDD9</accession>
<dbReference type="SUPFAM" id="SSF56925">
    <property type="entry name" value="OMPA-like"/>
    <property type="match status" value="1"/>
</dbReference>
<dbReference type="InterPro" id="IPR011250">
    <property type="entry name" value="OMP/PagP_B-barrel"/>
</dbReference>
<sequence length="469" mass="53205">MSEQKSNDIGKVFRSAIDGLSMTPPKAVWENLRMVALQTQLLRYQTINRWLTVYASIVTLLLGGSIVEHFSHNEVEYLIPSKTKLVYQTRVIHDTITLSKIVYKNLEKPLDILDKIPKDAQETDDDTQISHVLHKSTNSLNPLAYDSTFIIKTNHTIADSAFIQPYNIEHTDVVHQATITNTIGSKPYNPFISHIPLATIPYLSFKSLNIPAEKPPKLKIPLKNRLSVSAFYAPELGDLTVYRSTPDAFNYGNEIIEKAYTWGFRTSIDLSPRISVSTGIQLSNIQFAGAVRKSSIQPELVNGQLQYLYKTVFGVANIPTDEMTTTPAIGNPISVEMEDEHSVSFVSIPLSLRYNAFSLKLTKGTRNQRYMSLYGIGGINYHMPSGQIMNIEVYESDGHDYYTTLRSFSNTRSYWSYQFGIGAELELGRNSSMWIEPYYQRNINSFVRDLPLQSYLQNTGVRIGLKWHF</sequence>
<name>A0ABT6YDD9_9BACT</name>
<keyword evidence="2" id="KW-1185">Reference proteome</keyword>
<dbReference type="RefSeq" id="WP_283345976.1">
    <property type="nucleotide sequence ID" value="NZ_JASHIF010000021.1"/>
</dbReference>
<organism evidence="1 2">
    <name type="scientific">Flectobacillus roseus</name>
    <dbReference type="NCBI Taxonomy" id="502259"/>
    <lineage>
        <taxon>Bacteria</taxon>
        <taxon>Pseudomonadati</taxon>
        <taxon>Bacteroidota</taxon>
        <taxon>Cytophagia</taxon>
        <taxon>Cytophagales</taxon>
        <taxon>Flectobacillaceae</taxon>
        <taxon>Flectobacillus</taxon>
    </lineage>
</organism>
<dbReference type="Proteomes" id="UP001236507">
    <property type="component" value="Unassembled WGS sequence"/>
</dbReference>
<proteinExistence type="predicted"/>